<dbReference type="GO" id="GO:0005886">
    <property type="term" value="C:plasma membrane"/>
    <property type="evidence" value="ECO:0007669"/>
    <property type="project" value="TreeGrafter"/>
</dbReference>
<dbReference type="InterPro" id="IPR038377">
    <property type="entry name" value="Na/Glc_symporter_sf"/>
</dbReference>
<reference evidence="9" key="1">
    <citation type="submission" date="2020-06" db="EMBL/GenBank/DDBJ databases">
        <title>Draft genome of Bugula neritina, a colonial animal packing powerful symbionts and potential medicines.</title>
        <authorList>
            <person name="Rayko M."/>
        </authorList>
    </citation>
    <scope>NUCLEOTIDE SEQUENCE [LARGE SCALE GENOMIC DNA]</scope>
    <source>
        <strain evidence="9">Kwan_BN1</strain>
    </source>
</reference>
<dbReference type="Pfam" id="PF00474">
    <property type="entry name" value="SSF"/>
    <property type="match status" value="1"/>
</dbReference>
<dbReference type="PANTHER" id="PTHR11819">
    <property type="entry name" value="SOLUTE CARRIER FAMILY 5"/>
    <property type="match status" value="1"/>
</dbReference>
<feature type="transmembrane region" description="Helical" evidence="8">
    <location>
        <begin position="490"/>
        <end position="507"/>
    </location>
</feature>
<gene>
    <name evidence="9" type="ORF">EB796_022319</name>
</gene>
<proteinExistence type="inferred from homology"/>
<feature type="region of interest" description="Disordered" evidence="7">
    <location>
        <begin position="579"/>
        <end position="624"/>
    </location>
</feature>
<feature type="transmembrane region" description="Helical" evidence="8">
    <location>
        <begin position="457"/>
        <end position="478"/>
    </location>
</feature>
<evidence type="ECO:0000256" key="5">
    <source>
        <dbReference type="ARBA" id="ARBA00023136"/>
    </source>
</evidence>
<feature type="transmembrane region" description="Helical" evidence="8">
    <location>
        <begin position="532"/>
        <end position="554"/>
    </location>
</feature>
<protein>
    <submittedName>
        <fullName evidence="9">SLC5A9</fullName>
    </submittedName>
</protein>
<evidence type="ECO:0000256" key="3">
    <source>
        <dbReference type="ARBA" id="ARBA00022692"/>
    </source>
</evidence>
<dbReference type="Proteomes" id="UP000593567">
    <property type="component" value="Unassembled WGS sequence"/>
</dbReference>
<evidence type="ECO:0000256" key="2">
    <source>
        <dbReference type="ARBA" id="ARBA00006434"/>
    </source>
</evidence>
<evidence type="ECO:0000256" key="8">
    <source>
        <dbReference type="SAM" id="Phobius"/>
    </source>
</evidence>
<feature type="transmembrane region" description="Helical" evidence="8">
    <location>
        <begin position="684"/>
        <end position="704"/>
    </location>
</feature>
<feature type="transmembrane region" description="Helical" evidence="8">
    <location>
        <begin position="193"/>
        <end position="212"/>
    </location>
</feature>
<evidence type="ECO:0000256" key="1">
    <source>
        <dbReference type="ARBA" id="ARBA00004141"/>
    </source>
</evidence>
<evidence type="ECO:0000313" key="10">
    <source>
        <dbReference type="Proteomes" id="UP000593567"/>
    </source>
</evidence>
<feature type="transmembrane region" description="Helical" evidence="8">
    <location>
        <begin position="320"/>
        <end position="341"/>
    </location>
</feature>
<evidence type="ECO:0000256" key="6">
    <source>
        <dbReference type="RuleBase" id="RU362091"/>
    </source>
</evidence>
<dbReference type="InterPro" id="IPR018212">
    <property type="entry name" value="Na/solute_symporter_CS"/>
</dbReference>
<keyword evidence="5 8" id="KW-0472">Membrane</keyword>
<evidence type="ECO:0000313" key="9">
    <source>
        <dbReference type="EMBL" id="KAF6019352.1"/>
    </source>
</evidence>
<dbReference type="CDD" id="cd10329">
    <property type="entry name" value="SLC5sbd_SGLT1-like"/>
    <property type="match status" value="1"/>
</dbReference>
<keyword evidence="4 8" id="KW-1133">Transmembrane helix</keyword>
<feature type="transmembrane region" description="Helical" evidence="8">
    <location>
        <begin position="15"/>
        <end position="34"/>
    </location>
</feature>
<dbReference type="PANTHER" id="PTHR11819:SF195">
    <property type="entry name" value="SODIUM_GLUCOSE COTRANSPORTER 4"/>
    <property type="match status" value="1"/>
</dbReference>
<comment type="similarity">
    <text evidence="2 6">Belongs to the sodium:solute symporter (SSF) (TC 2.A.21) family.</text>
</comment>
<evidence type="ECO:0000256" key="7">
    <source>
        <dbReference type="SAM" id="MobiDB-lite"/>
    </source>
</evidence>
<feature type="transmembrane region" description="Helical" evidence="8">
    <location>
        <begin position="280"/>
        <end position="299"/>
    </location>
</feature>
<dbReference type="Gene3D" id="1.20.1730.10">
    <property type="entry name" value="Sodium/glucose cotransporter"/>
    <property type="match status" value="1"/>
</dbReference>
<dbReference type="PROSITE" id="PS00457">
    <property type="entry name" value="NA_SOLUT_SYMP_2"/>
    <property type="match status" value="1"/>
</dbReference>
<feature type="transmembrane region" description="Helical" evidence="8">
    <location>
        <begin position="131"/>
        <end position="157"/>
    </location>
</feature>
<feature type="transmembrane region" description="Helical" evidence="8">
    <location>
        <begin position="84"/>
        <end position="110"/>
    </location>
</feature>
<comment type="caution">
    <text evidence="9">The sequence shown here is derived from an EMBL/GenBank/DDBJ whole genome shotgun (WGS) entry which is preliminary data.</text>
</comment>
<dbReference type="PROSITE" id="PS50283">
    <property type="entry name" value="NA_SOLUT_SYMP_3"/>
    <property type="match status" value="1"/>
</dbReference>
<feature type="compositionally biased region" description="Basic and acidic residues" evidence="7">
    <location>
        <begin position="615"/>
        <end position="624"/>
    </location>
</feature>
<feature type="compositionally biased region" description="Polar residues" evidence="7">
    <location>
        <begin position="589"/>
        <end position="598"/>
    </location>
</feature>
<dbReference type="GO" id="GO:0005412">
    <property type="term" value="F:D-glucose:sodium symporter activity"/>
    <property type="evidence" value="ECO:0007669"/>
    <property type="project" value="TreeGrafter"/>
</dbReference>
<sequence length="705" mass="77637">MSQLEALVANSQLHWSDYLVLAIYFVIVIAVGIWSSCLNRGSVKGYFLAGGNMHWILVGASLFASNIGSGHFVGLAGSAAASGVGISIFELSAVFILMLLGWVFVPVYISAGVFTMPEYLKTRFGGSRIRVYLAVLAVLLYVFTKISADLFAGAIFIKQSIGWNIWPSVIALLVLSMLFTVGGGLSAVIWTDFVQVLIMVIGAFVLMAISFMDPKVGGYQGIKDKFLSPAAWPNITRVYDSMMNQNDSSGNMTDEMRMYANCGKTPENSFHLMRAVTDPSLPWTGVVFGLTISSVWYWCSDQVIVQRALAAKNMIHVKAGVVLAGCLKMLPLFIMVFPGMISRLLFPELVGCATPESCKEICDNKAGCTNIAYPLLVVKLLPAGARGLMLAVMMSALMSSLTSIFNSSSTIFTLDIWRQFRKAATETELMIVGRVFVVIIVAISIAWIPIIQNISELFHYIQGITSFLAPPVCAVYVLAISWKRINEHGAFWGLMVGLAVGLVRFVWEFSYGPAPPCGETDTRPAIITKVHYLHFGCILFAIVCIVTISISLLTKPIHEKHLKRLTYCSRFEEGERVPIEGRGRENDSKSTIASNRSVGASEEDEEALNGSTLPLKEKKDRDENEYMDVEEDVTEDVTVEDKSPCYKRALYWICGIERLRNSSSKQENISSVNMSIDENPCHSTIVNILAMTLMIATAFVWGFYA</sequence>
<feature type="compositionally biased region" description="Basic and acidic residues" evidence="7">
    <location>
        <begin position="579"/>
        <end position="588"/>
    </location>
</feature>
<feature type="transmembrane region" description="Helical" evidence="8">
    <location>
        <begin position="163"/>
        <end position="181"/>
    </location>
</feature>
<feature type="transmembrane region" description="Helical" evidence="8">
    <location>
        <begin position="388"/>
        <end position="417"/>
    </location>
</feature>
<dbReference type="EMBL" id="VXIV02003235">
    <property type="protein sequence ID" value="KAF6019352.1"/>
    <property type="molecule type" value="Genomic_DNA"/>
</dbReference>
<feature type="transmembrane region" description="Helical" evidence="8">
    <location>
        <begin position="429"/>
        <end position="451"/>
    </location>
</feature>
<accession>A0A7J7IZL5</accession>
<organism evidence="9 10">
    <name type="scientific">Bugula neritina</name>
    <name type="common">Brown bryozoan</name>
    <name type="synonym">Sertularia neritina</name>
    <dbReference type="NCBI Taxonomy" id="10212"/>
    <lineage>
        <taxon>Eukaryota</taxon>
        <taxon>Metazoa</taxon>
        <taxon>Spiralia</taxon>
        <taxon>Lophotrochozoa</taxon>
        <taxon>Bryozoa</taxon>
        <taxon>Gymnolaemata</taxon>
        <taxon>Cheilostomatida</taxon>
        <taxon>Flustrina</taxon>
        <taxon>Buguloidea</taxon>
        <taxon>Bugulidae</taxon>
        <taxon>Bugula</taxon>
    </lineage>
</organism>
<dbReference type="OrthoDB" id="6132759at2759"/>
<evidence type="ECO:0000256" key="4">
    <source>
        <dbReference type="ARBA" id="ARBA00022989"/>
    </source>
</evidence>
<name>A0A7J7IZL5_BUGNE</name>
<keyword evidence="10" id="KW-1185">Reference proteome</keyword>
<dbReference type="NCBIfam" id="TIGR00813">
    <property type="entry name" value="sss"/>
    <property type="match status" value="1"/>
</dbReference>
<comment type="subcellular location">
    <subcellularLocation>
        <location evidence="1">Membrane</location>
        <topology evidence="1">Multi-pass membrane protein</topology>
    </subcellularLocation>
</comment>
<dbReference type="AlphaFoldDB" id="A0A7J7IZL5"/>
<dbReference type="InterPro" id="IPR001734">
    <property type="entry name" value="Na/solute_symporter"/>
</dbReference>
<keyword evidence="3 8" id="KW-0812">Transmembrane</keyword>